<organism evidence="6 7">
    <name type="scientific">Nannospalax galili</name>
    <name type="common">Northern Israeli blind subterranean mole rat</name>
    <name type="synonym">Spalax galili</name>
    <dbReference type="NCBI Taxonomy" id="1026970"/>
    <lineage>
        <taxon>Eukaryota</taxon>
        <taxon>Metazoa</taxon>
        <taxon>Chordata</taxon>
        <taxon>Craniata</taxon>
        <taxon>Vertebrata</taxon>
        <taxon>Euteleostomi</taxon>
        <taxon>Mammalia</taxon>
        <taxon>Eutheria</taxon>
        <taxon>Euarchontoglires</taxon>
        <taxon>Glires</taxon>
        <taxon>Rodentia</taxon>
        <taxon>Myomorpha</taxon>
        <taxon>Muroidea</taxon>
        <taxon>Spalacidae</taxon>
        <taxon>Spalacinae</taxon>
        <taxon>Nannospalax</taxon>
    </lineage>
</organism>
<evidence type="ECO:0000256" key="2">
    <source>
        <dbReference type="ARBA" id="ARBA00022614"/>
    </source>
</evidence>
<dbReference type="Gene3D" id="3.80.10.10">
    <property type="entry name" value="Ribonuclease Inhibitor"/>
    <property type="match status" value="1"/>
</dbReference>
<dbReference type="Proteomes" id="UP000694381">
    <property type="component" value="Unassembled WGS sequence"/>
</dbReference>
<evidence type="ECO:0000259" key="5">
    <source>
        <dbReference type="Pfam" id="PF22964"/>
    </source>
</evidence>
<evidence type="ECO:0000313" key="6">
    <source>
        <dbReference type="Ensembl" id="ENSNGAP00000020007.1"/>
    </source>
</evidence>
<keyword evidence="2" id="KW-0433">Leucine-rich repeat</keyword>
<dbReference type="OMA" id="LTICNDY"/>
<dbReference type="GeneTree" id="ENSGT00530000063187"/>
<dbReference type="PANTHER" id="PTHR12904">
    <property type="match status" value="1"/>
</dbReference>
<reference evidence="6" key="2">
    <citation type="submission" date="2025-09" db="UniProtKB">
        <authorList>
            <consortium name="Ensembl"/>
        </authorList>
    </citation>
    <scope>IDENTIFICATION</scope>
</reference>
<evidence type="ECO:0000313" key="7">
    <source>
        <dbReference type="Proteomes" id="UP000694381"/>
    </source>
</evidence>
<dbReference type="PANTHER" id="PTHR12904:SF20">
    <property type="entry name" value="PROTEIN ZYG-11 HOMOLOG A"/>
    <property type="match status" value="1"/>
</dbReference>
<dbReference type="FunFam" id="3.80.10.10:FF:001025">
    <property type="entry name" value="Protein zyg-11 homolog A"/>
    <property type="match status" value="1"/>
</dbReference>
<evidence type="ECO:0000256" key="1">
    <source>
        <dbReference type="ARBA" id="ARBA00009420"/>
    </source>
</evidence>
<evidence type="ECO:0000256" key="3">
    <source>
        <dbReference type="ARBA" id="ARBA00022737"/>
    </source>
</evidence>
<dbReference type="SUPFAM" id="SSF48371">
    <property type="entry name" value="ARM repeat"/>
    <property type="match status" value="1"/>
</dbReference>
<dbReference type="InterPro" id="IPR055142">
    <property type="entry name" value="ZER1-like_C"/>
</dbReference>
<feature type="domain" description="Protein zer-1 homolog-like C-terminal" evidence="5">
    <location>
        <begin position="307"/>
        <end position="582"/>
    </location>
</feature>
<comment type="similarity">
    <text evidence="1">Belongs to the zyg-11 family.</text>
</comment>
<keyword evidence="7" id="KW-1185">Reference proteome</keyword>
<keyword evidence="3" id="KW-0677">Repeat</keyword>
<dbReference type="Pfam" id="PF22964">
    <property type="entry name" value="ZER1-like_2nd"/>
    <property type="match status" value="1"/>
</dbReference>
<reference evidence="6" key="1">
    <citation type="submission" date="2025-08" db="UniProtKB">
        <authorList>
            <consortium name="Ensembl"/>
        </authorList>
    </citation>
    <scope>IDENTIFICATION</scope>
</reference>
<keyword evidence="4" id="KW-0833">Ubl conjugation pathway</keyword>
<name>A0A8C6RJM4_NANGA</name>
<dbReference type="SUPFAM" id="SSF52047">
    <property type="entry name" value="RNI-like"/>
    <property type="match status" value="1"/>
</dbReference>
<sequence>MALQGKLTDRTASVFQGQEMNLKMISIQRAEISAAAFMKAFCHHKLLEVDATAVHSGLPAPDIVHALCSSTWIQHNLRCLLLDSTTVPQDCRLLAPGQLIGLRALSVFNVSFFTEDLVIVSQLPNLDSLDISNTLVTDISALFACKERLRFLAMHHLKCLTMTNMQVLSVIRELKYLCYLDISDHRQLRSDLAFHLLQEKEILPNVVSLDVSGGNCITDAVVEAFIQQRPKMQFVGLLATDAGYSDFFTAKQGLRVAGGANMSQISEALNRYRNRSCFVKEALYRLFKGTFSLQVTLPAILKLVTIGMRNHPLEFPVQFLAGACTLNLTCQGLARGMPVRLLSAVTCLLFKAMKNFPDCQELQKNCLISLANSRILGDVPFDRFDAAKIVLKWVCKHESPNMQTVAVSITSILALQLLPEQILQLQEELVMGIKELLTLVRRKTNERLNDVTLLFALKALWNLSDMSPMVCKQLVENEGLAIFIQVLETFSESMIQSKVLGLLNNIAEVRELSPQLVTEDLMKHILTLLHSSNIEVSYFAAGVIAYLTWNRQNGLFCEWQRNTLLQHLHVAIRNWPSSSCKMSALVTY</sequence>
<dbReference type="InterPro" id="IPR011989">
    <property type="entry name" value="ARM-like"/>
</dbReference>
<dbReference type="SMART" id="SM00185">
    <property type="entry name" value="ARM"/>
    <property type="match status" value="3"/>
</dbReference>
<dbReference type="Ensembl" id="ENSNGAT00000025672.1">
    <property type="protein sequence ID" value="ENSNGAP00000020007.1"/>
    <property type="gene ID" value="ENSNGAG00000019638.1"/>
</dbReference>
<dbReference type="AlphaFoldDB" id="A0A8C6RJM4"/>
<dbReference type="InterPro" id="IPR032675">
    <property type="entry name" value="LRR_dom_sf"/>
</dbReference>
<protein>
    <submittedName>
        <fullName evidence="6">Zyg-11 family member A, cell cycle regulator</fullName>
    </submittedName>
</protein>
<dbReference type="InterPro" id="IPR000225">
    <property type="entry name" value="Armadillo"/>
</dbReference>
<accession>A0A8C6RJM4</accession>
<proteinExistence type="inferred from homology"/>
<dbReference type="Gene3D" id="1.25.10.10">
    <property type="entry name" value="Leucine-rich Repeat Variant"/>
    <property type="match status" value="1"/>
</dbReference>
<dbReference type="InterPro" id="IPR016024">
    <property type="entry name" value="ARM-type_fold"/>
</dbReference>
<gene>
    <name evidence="6" type="primary">Zyg11a</name>
</gene>
<dbReference type="GO" id="GO:0031462">
    <property type="term" value="C:Cul2-RING ubiquitin ligase complex"/>
    <property type="evidence" value="ECO:0007669"/>
    <property type="project" value="TreeGrafter"/>
</dbReference>
<evidence type="ECO:0000256" key="4">
    <source>
        <dbReference type="ARBA" id="ARBA00022786"/>
    </source>
</evidence>
<dbReference type="InterPro" id="IPR051341">
    <property type="entry name" value="Zyg-11_UBL_adapter"/>
</dbReference>